<feature type="domain" description="C2H2-type" evidence="2">
    <location>
        <begin position="20"/>
        <end position="43"/>
    </location>
</feature>
<evidence type="ECO:0000313" key="3">
    <source>
        <dbReference type="EMBL" id="KAF1749770.1"/>
    </source>
</evidence>
<dbReference type="Proteomes" id="UP000483820">
    <property type="component" value="Chromosome X"/>
</dbReference>
<dbReference type="PROSITE" id="PS50157">
    <property type="entry name" value="ZINC_FINGER_C2H2_2"/>
    <property type="match status" value="1"/>
</dbReference>
<accession>A0A6A5G4A1</accession>
<keyword evidence="1" id="KW-0479">Metal-binding</keyword>
<gene>
    <name evidence="3" type="ORF">GCK72_026239</name>
</gene>
<dbReference type="KEGG" id="crq:GCK72_026239"/>
<dbReference type="PROSITE" id="PS00028">
    <property type="entry name" value="ZINC_FINGER_C2H2_1"/>
    <property type="match status" value="1"/>
</dbReference>
<dbReference type="InterPro" id="IPR013087">
    <property type="entry name" value="Znf_C2H2_type"/>
</dbReference>
<reference evidence="3 4" key="1">
    <citation type="submission" date="2019-12" db="EMBL/GenBank/DDBJ databases">
        <title>Chromosome-level assembly of the Caenorhabditis remanei genome.</title>
        <authorList>
            <person name="Teterina A.A."/>
            <person name="Willis J.H."/>
            <person name="Phillips P.C."/>
        </authorList>
    </citation>
    <scope>NUCLEOTIDE SEQUENCE [LARGE SCALE GENOMIC DNA]</scope>
    <source>
        <strain evidence="3 4">PX506</strain>
        <tissue evidence="3">Whole organism</tissue>
    </source>
</reference>
<dbReference type="RefSeq" id="XP_053580326.1">
    <property type="nucleotide sequence ID" value="XM_053736760.1"/>
</dbReference>
<dbReference type="EMBL" id="WUAV01000006">
    <property type="protein sequence ID" value="KAF1749770.1"/>
    <property type="molecule type" value="Genomic_DNA"/>
</dbReference>
<dbReference type="AlphaFoldDB" id="A0A6A5G4A1"/>
<organism evidence="3 4">
    <name type="scientific">Caenorhabditis remanei</name>
    <name type="common">Caenorhabditis vulgaris</name>
    <dbReference type="NCBI Taxonomy" id="31234"/>
    <lineage>
        <taxon>Eukaryota</taxon>
        <taxon>Metazoa</taxon>
        <taxon>Ecdysozoa</taxon>
        <taxon>Nematoda</taxon>
        <taxon>Chromadorea</taxon>
        <taxon>Rhabditida</taxon>
        <taxon>Rhabditina</taxon>
        <taxon>Rhabditomorpha</taxon>
        <taxon>Rhabditoidea</taxon>
        <taxon>Rhabditidae</taxon>
        <taxon>Peloderinae</taxon>
        <taxon>Caenorhabditis</taxon>
    </lineage>
</organism>
<dbReference type="GO" id="GO:0008270">
    <property type="term" value="F:zinc ion binding"/>
    <property type="evidence" value="ECO:0007669"/>
    <property type="project" value="UniProtKB-KW"/>
</dbReference>
<comment type="caution">
    <text evidence="3">The sequence shown here is derived from an EMBL/GenBank/DDBJ whole genome shotgun (WGS) entry which is preliminary data.</text>
</comment>
<evidence type="ECO:0000256" key="1">
    <source>
        <dbReference type="PROSITE-ProRule" id="PRU00042"/>
    </source>
</evidence>
<keyword evidence="1" id="KW-0863">Zinc-finger</keyword>
<name>A0A6A5G4A1_CAERE</name>
<proteinExistence type="predicted"/>
<dbReference type="CTD" id="78778088"/>
<dbReference type="SMART" id="SM00355">
    <property type="entry name" value="ZnF_C2H2"/>
    <property type="match status" value="3"/>
</dbReference>
<sequence>MWSELRIFIRRRRMQSYDHFPCRHCHKVFKYERNLREHVYGDHPPTHYCFLCDDRLPNEHKPLQFHMTTVHKLADTITCDCCDATFARKSIFDNHCKEVRNKAKMKHATPVTKSIRYRDPILSAFHSVNYKKKVKAEQPARKEKLANELLFRVVYSNDKIIPRSALPILAEAAVGIINAMGLENLGIRVKSAIFCEKPVAVTSPFTFDKLKKVEEDKLGRHVFNCSEID</sequence>
<keyword evidence="1" id="KW-0862">Zinc</keyword>
<evidence type="ECO:0000313" key="4">
    <source>
        <dbReference type="Proteomes" id="UP000483820"/>
    </source>
</evidence>
<dbReference type="GeneID" id="78778088"/>
<protein>
    <recommendedName>
        <fullName evidence="2">C2H2-type domain-containing protein</fullName>
    </recommendedName>
</protein>
<evidence type="ECO:0000259" key="2">
    <source>
        <dbReference type="PROSITE" id="PS50157"/>
    </source>
</evidence>